<dbReference type="GO" id="GO:0016757">
    <property type="term" value="F:glycosyltransferase activity"/>
    <property type="evidence" value="ECO:0007669"/>
    <property type="project" value="UniProtKB-KW"/>
</dbReference>
<organism evidence="3 4">
    <name type="scientific">Enterococcus rivorum</name>
    <dbReference type="NCBI Taxonomy" id="762845"/>
    <lineage>
        <taxon>Bacteria</taxon>
        <taxon>Bacillati</taxon>
        <taxon>Bacillota</taxon>
        <taxon>Bacilli</taxon>
        <taxon>Lactobacillales</taxon>
        <taxon>Enterococcaceae</taxon>
        <taxon>Enterococcus</taxon>
    </lineage>
</organism>
<dbReference type="AlphaFoldDB" id="A0A1E5KW01"/>
<keyword evidence="4" id="KW-1185">Reference proteome</keyword>
<sequence>MKCSYCRETINRNLSLKEIFVLKKISENQLCSTCQSKFELLPEDDICYGCHRISKRKYCSDCLKWQEKYPTYSFHHEALYAYNESMHEWFEDYKFRGNYLLRYCFSEEVRKYFKQKSKCLVIPLPISGKRMSERGFNQVEGILDAAGVTYQSCLIRKTDSKPQAQKTRQERLQLQQPFELTEEGKEIVRNQSIILVDDIYTTGRTIFHAAQVLLENKPQNLYTFSIAR</sequence>
<feature type="domain" description="Phosphoribosyltransferase" evidence="2">
    <location>
        <begin position="167"/>
        <end position="219"/>
    </location>
</feature>
<dbReference type="RefSeq" id="WP_069698980.1">
    <property type="nucleotide sequence ID" value="NZ_JAGGMA010000038.1"/>
</dbReference>
<dbReference type="InterPro" id="IPR000836">
    <property type="entry name" value="PRTase_dom"/>
</dbReference>
<dbReference type="PANTHER" id="PTHR47505:SF1">
    <property type="entry name" value="DNA UTILIZATION PROTEIN YHGH"/>
    <property type="match status" value="1"/>
</dbReference>
<dbReference type="OrthoDB" id="9779910at2"/>
<evidence type="ECO:0000259" key="2">
    <source>
        <dbReference type="Pfam" id="PF00156"/>
    </source>
</evidence>
<dbReference type="Pfam" id="PF00156">
    <property type="entry name" value="Pribosyltran"/>
    <property type="match status" value="1"/>
</dbReference>
<reference evidence="3 4" key="1">
    <citation type="submission" date="2016-09" db="EMBL/GenBank/DDBJ databases">
        <authorList>
            <person name="Capua I."/>
            <person name="De Benedictis P."/>
            <person name="Joannis T."/>
            <person name="Lombin L.H."/>
            <person name="Cattoli G."/>
        </authorList>
    </citation>
    <scope>NUCLEOTIDE SEQUENCE [LARGE SCALE GENOMIC DNA]</scope>
    <source>
        <strain evidence="3 4">LMG 25899</strain>
    </source>
</reference>
<dbReference type="Gene3D" id="3.40.50.2020">
    <property type="match status" value="1"/>
</dbReference>
<dbReference type="InterPro" id="IPR029057">
    <property type="entry name" value="PRTase-like"/>
</dbReference>
<comment type="similarity">
    <text evidence="1">Belongs to the ComF/GntX family.</text>
</comment>
<dbReference type="SUPFAM" id="SSF53271">
    <property type="entry name" value="PRTase-like"/>
    <property type="match status" value="1"/>
</dbReference>
<dbReference type="CDD" id="cd06223">
    <property type="entry name" value="PRTases_typeI"/>
    <property type="match status" value="1"/>
</dbReference>
<name>A0A1E5KW01_9ENTE</name>
<evidence type="ECO:0000313" key="4">
    <source>
        <dbReference type="Proteomes" id="UP000095256"/>
    </source>
</evidence>
<protein>
    <submittedName>
        <fullName evidence="3">Amidophosphoribosyltransferase</fullName>
    </submittedName>
</protein>
<gene>
    <name evidence="3" type="ORF">BCR26_14780</name>
</gene>
<proteinExistence type="inferred from homology"/>
<keyword evidence="3" id="KW-0808">Transferase</keyword>
<dbReference type="STRING" id="762845.BCR26_14780"/>
<accession>A0A1E5KW01</accession>
<keyword evidence="3" id="KW-0328">Glycosyltransferase</keyword>
<evidence type="ECO:0000313" key="3">
    <source>
        <dbReference type="EMBL" id="OEH82043.1"/>
    </source>
</evidence>
<dbReference type="InterPro" id="IPR051910">
    <property type="entry name" value="ComF/GntX_DNA_util-trans"/>
</dbReference>
<dbReference type="Proteomes" id="UP000095256">
    <property type="component" value="Unassembled WGS sequence"/>
</dbReference>
<dbReference type="EMBL" id="MIEK01000030">
    <property type="protein sequence ID" value="OEH82043.1"/>
    <property type="molecule type" value="Genomic_DNA"/>
</dbReference>
<evidence type="ECO:0000256" key="1">
    <source>
        <dbReference type="ARBA" id="ARBA00008007"/>
    </source>
</evidence>
<dbReference type="PANTHER" id="PTHR47505">
    <property type="entry name" value="DNA UTILIZATION PROTEIN YHGH"/>
    <property type="match status" value="1"/>
</dbReference>
<comment type="caution">
    <text evidence="3">The sequence shown here is derived from an EMBL/GenBank/DDBJ whole genome shotgun (WGS) entry which is preliminary data.</text>
</comment>